<dbReference type="Gene3D" id="1.20.1290.10">
    <property type="entry name" value="AhpD-like"/>
    <property type="match status" value="1"/>
</dbReference>
<proteinExistence type="predicted"/>
<dbReference type="Proteomes" id="UP000282195">
    <property type="component" value="Chromosome"/>
</dbReference>
<dbReference type="PANTHER" id="PTHR34846:SF7">
    <property type="entry name" value="BLL7811 PROTEIN"/>
    <property type="match status" value="1"/>
</dbReference>
<evidence type="ECO:0000313" key="2">
    <source>
        <dbReference type="EMBL" id="AYG60206.1"/>
    </source>
</evidence>
<accession>A0A387FYG8</accession>
<dbReference type="InterPro" id="IPR029032">
    <property type="entry name" value="AhpD-like"/>
</dbReference>
<dbReference type="Pfam" id="PF02627">
    <property type="entry name" value="CMD"/>
    <property type="match status" value="1"/>
</dbReference>
<dbReference type="InterPro" id="IPR003779">
    <property type="entry name" value="CMD-like"/>
</dbReference>
<dbReference type="EMBL" id="CP032694">
    <property type="protein sequence ID" value="AYG60206.1"/>
    <property type="molecule type" value="Genomic_DNA"/>
</dbReference>
<protein>
    <submittedName>
        <fullName evidence="2">Carboxymuconolactone decarboxylase family protein</fullName>
    </submittedName>
</protein>
<organism evidence="2 3">
    <name type="scientific">Rhizobium jaguaris</name>
    <dbReference type="NCBI Taxonomy" id="1312183"/>
    <lineage>
        <taxon>Bacteria</taxon>
        <taxon>Pseudomonadati</taxon>
        <taxon>Pseudomonadota</taxon>
        <taxon>Alphaproteobacteria</taxon>
        <taxon>Hyphomicrobiales</taxon>
        <taxon>Rhizobiaceae</taxon>
        <taxon>Rhizobium/Agrobacterium group</taxon>
        <taxon>Rhizobium</taxon>
    </lineage>
</organism>
<evidence type="ECO:0000259" key="1">
    <source>
        <dbReference type="Pfam" id="PF02627"/>
    </source>
</evidence>
<dbReference type="OrthoDB" id="9801997at2"/>
<gene>
    <name evidence="2" type="ORF">CCGE525_16320</name>
</gene>
<evidence type="ECO:0000313" key="3">
    <source>
        <dbReference type="Proteomes" id="UP000282195"/>
    </source>
</evidence>
<name>A0A387FYG8_9HYPH</name>
<dbReference type="SUPFAM" id="SSF69118">
    <property type="entry name" value="AhpD-like"/>
    <property type="match status" value="1"/>
</dbReference>
<dbReference type="RefSeq" id="WP_120705196.1">
    <property type="nucleotide sequence ID" value="NZ_CP032694.1"/>
</dbReference>
<dbReference type="AlphaFoldDB" id="A0A387FYG8"/>
<dbReference type="KEGG" id="rjg:CCGE525_16320"/>
<keyword evidence="3" id="KW-1185">Reference proteome</keyword>
<reference evidence="2 3" key="1">
    <citation type="submission" date="2018-10" db="EMBL/GenBank/DDBJ databases">
        <title>Rhizobium etli, R. leguminosarum and a new Rhizobium genospecies from Phaseolus dumosus.</title>
        <authorList>
            <person name="Ramirez-Puebla S.T."/>
            <person name="Rogel-Hernandez M.A."/>
            <person name="Guerrero G."/>
            <person name="Ormeno-Orrillo E."/>
            <person name="Martinez-Romero J.C."/>
            <person name="Negrete-Yankelevich S."/>
            <person name="Martinez-Romero E."/>
        </authorList>
    </citation>
    <scope>NUCLEOTIDE SEQUENCE [LARGE SCALE GENOMIC DNA]</scope>
    <source>
        <strain evidence="2 3">CCGE525</strain>
    </source>
</reference>
<sequence length="152" mass="16845">MQARMKNPAVILPETLQALLAVSASIKDRGVTENTMDLVHLRVSQINGCSVCTDMGFRKLQKEGEKIERIVGVSAWREMPYFTEAERAALALGEAMTRLADRPDAVSDEVWNEAAKYYDEKALSALIISVAVDNVWNRLNATVRHPAGASWN</sequence>
<feature type="domain" description="Carboxymuconolactone decarboxylase-like" evidence="1">
    <location>
        <begin position="13"/>
        <end position="94"/>
    </location>
</feature>
<dbReference type="NCBIfam" id="TIGR00778">
    <property type="entry name" value="ahpD_dom"/>
    <property type="match status" value="1"/>
</dbReference>
<dbReference type="GO" id="GO:0051920">
    <property type="term" value="F:peroxiredoxin activity"/>
    <property type="evidence" value="ECO:0007669"/>
    <property type="project" value="InterPro"/>
</dbReference>
<dbReference type="PANTHER" id="PTHR34846">
    <property type="entry name" value="4-CARBOXYMUCONOLACTONE DECARBOXYLASE FAMILY PROTEIN (AFU_ORTHOLOGUE AFUA_6G11590)"/>
    <property type="match status" value="1"/>
</dbReference>
<dbReference type="InterPro" id="IPR004675">
    <property type="entry name" value="AhpD_core"/>
</dbReference>